<dbReference type="GO" id="GO:0007155">
    <property type="term" value="P:cell adhesion"/>
    <property type="evidence" value="ECO:0007669"/>
    <property type="project" value="InterPro"/>
</dbReference>
<dbReference type="PANTHER" id="PTHR30288">
    <property type="entry name" value="FLAGELLAR CAP/ASSEMBLY PROTEIN FLID"/>
    <property type="match status" value="1"/>
</dbReference>
<dbReference type="Pfam" id="PF02465">
    <property type="entry name" value="FliD_N"/>
    <property type="match status" value="1"/>
</dbReference>
<feature type="domain" description="Flagellar hook-associated protein 2 C-terminal" evidence="7">
    <location>
        <begin position="215"/>
        <end position="438"/>
    </location>
</feature>
<comment type="similarity">
    <text evidence="1 5">Belongs to the FliD family.</text>
</comment>
<evidence type="ECO:0000259" key="7">
    <source>
        <dbReference type="Pfam" id="PF07195"/>
    </source>
</evidence>
<evidence type="ECO:0000256" key="3">
    <source>
        <dbReference type="ARBA" id="ARBA00023054"/>
    </source>
</evidence>
<comment type="function">
    <text evidence="5">Required for morphogenesis and for the elongation of the flagellar filament by facilitating polymerization of the flagellin monomers at the tip of growing filament. Forms a capping structure, which prevents flagellin subunits (transported through the central channel of the flagellum) from leaking out without polymerization at the distal end.</text>
</comment>
<dbReference type="PANTHER" id="PTHR30288:SF0">
    <property type="entry name" value="FLAGELLAR HOOK-ASSOCIATED PROTEIN 2"/>
    <property type="match status" value="1"/>
</dbReference>
<evidence type="ECO:0000313" key="8">
    <source>
        <dbReference type="EMBL" id="AZQ53105.1"/>
    </source>
</evidence>
<keyword evidence="4 5" id="KW-0975">Bacterial flagellum</keyword>
<protein>
    <recommendedName>
        <fullName evidence="5">Flagellar hook-associated protein 2</fullName>
        <shortName evidence="5">HAP2</shortName>
    </recommendedName>
    <alternativeName>
        <fullName evidence="5">Flagellar cap protein</fullName>
    </alternativeName>
</protein>
<evidence type="ECO:0000256" key="1">
    <source>
        <dbReference type="ARBA" id="ARBA00009764"/>
    </source>
</evidence>
<keyword evidence="8" id="KW-0282">Flagellum</keyword>
<keyword evidence="3" id="KW-0175">Coiled coil</keyword>
<evidence type="ECO:0000256" key="2">
    <source>
        <dbReference type="ARBA" id="ARBA00011255"/>
    </source>
</evidence>
<reference evidence="8 9" key="1">
    <citation type="submission" date="2018-12" db="EMBL/GenBank/DDBJ databases">
        <title>Cadmium resistance mechanism in endophytic bacteria Burkholderia cenocepacia YG-3.</title>
        <authorList>
            <person name="Zhang X."/>
            <person name="Wang X."/>
            <person name="Zhu Y."/>
        </authorList>
    </citation>
    <scope>NUCLEOTIDE SEQUENCE [LARGE SCALE GENOMIC DNA]</scope>
    <source>
        <strain evidence="8 9">YG-3</strain>
    </source>
</reference>
<dbReference type="GO" id="GO:0009421">
    <property type="term" value="C:bacterial-type flagellum filament cap"/>
    <property type="evidence" value="ECO:0007669"/>
    <property type="project" value="InterPro"/>
</dbReference>
<comment type="subcellular location">
    <subcellularLocation>
        <location evidence="5">Secreted</location>
    </subcellularLocation>
    <subcellularLocation>
        <location evidence="5">Bacterial flagellum</location>
    </subcellularLocation>
</comment>
<name>A0A3Q9F9H5_9BURK</name>
<comment type="subunit">
    <text evidence="2 5">Homopentamer.</text>
</comment>
<keyword evidence="8" id="KW-0966">Cell projection</keyword>
<dbReference type="Pfam" id="PF07195">
    <property type="entry name" value="FliD_C"/>
    <property type="match status" value="1"/>
</dbReference>
<dbReference type="Proteomes" id="UP000277191">
    <property type="component" value="Chromosome 2"/>
</dbReference>
<organism evidence="8 9">
    <name type="scientific">Burkholderia cenocepacia</name>
    <dbReference type="NCBI Taxonomy" id="95486"/>
    <lineage>
        <taxon>Bacteria</taxon>
        <taxon>Pseudomonadati</taxon>
        <taxon>Pseudomonadota</taxon>
        <taxon>Betaproteobacteria</taxon>
        <taxon>Burkholderiales</taxon>
        <taxon>Burkholderiaceae</taxon>
        <taxon>Burkholderia</taxon>
        <taxon>Burkholderia cepacia complex</taxon>
    </lineage>
</organism>
<sequence length="453" mass="47668">MFGSIGDPVASAKALTEKYMQNAVQRLKSQKAGNAVAQAGLTRLQGALSSFQTALKALSGVGGIVKQKASLSNQALGEATAAASAQPGRYAFFVKQLASAHQVAFKGLSSYGAKDAGTLGIALANGEPFKVDLSAANADASGNVSPAELARAINQAAGNKGKVSASIVTIEDEQRLVLTSGGTGEAGAISLDTGGIRDAALSAVLSGTPDELSMARDAIFKLGGESGVDIKQSSNTFTGIQGVSVTFKQSMVQDDAPLLLDIKLDQGGTADAVQAFVDAYNKAMGVLSELTKVNPDDPSSAGPFVGDAGVRNLQLRMNALLRATVGEKRMLDYGISADRTGKLSLDTGKLNAGLTKNPNGLDALFADPQKGIVARMDAYLKTWTSSVDGQVKRRQESVELVEQSLKKKERSLEVQYRQVYDRYLTQFTRVAELQKRMEYTKQLLDDLLGGHKK</sequence>
<dbReference type="InterPro" id="IPR010809">
    <property type="entry name" value="FliD_C"/>
</dbReference>
<proteinExistence type="inferred from homology"/>
<evidence type="ECO:0000313" key="9">
    <source>
        <dbReference type="Proteomes" id="UP000277191"/>
    </source>
</evidence>
<keyword evidence="8" id="KW-0969">Cilium</keyword>
<feature type="domain" description="Flagellar hook-associated protein 2 N-terminal" evidence="6">
    <location>
        <begin position="14"/>
        <end position="101"/>
    </location>
</feature>
<dbReference type="GO" id="GO:0005576">
    <property type="term" value="C:extracellular region"/>
    <property type="evidence" value="ECO:0007669"/>
    <property type="project" value="UniProtKB-SubCell"/>
</dbReference>
<dbReference type="EMBL" id="CP034546">
    <property type="protein sequence ID" value="AZQ53105.1"/>
    <property type="molecule type" value="Genomic_DNA"/>
</dbReference>
<dbReference type="InterPro" id="IPR040026">
    <property type="entry name" value="FliD"/>
</dbReference>
<evidence type="ECO:0000256" key="5">
    <source>
        <dbReference type="RuleBase" id="RU362066"/>
    </source>
</evidence>
<dbReference type="AlphaFoldDB" id="A0A3Q9F9H5"/>
<keyword evidence="5" id="KW-0964">Secreted</keyword>
<evidence type="ECO:0000259" key="6">
    <source>
        <dbReference type="Pfam" id="PF02465"/>
    </source>
</evidence>
<gene>
    <name evidence="8" type="ORF">D5R55_19145</name>
</gene>
<dbReference type="InterPro" id="IPR003481">
    <property type="entry name" value="FliD_N"/>
</dbReference>
<dbReference type="GO" id="GO:0009424">
    <property type="term" value="C:bacterial-type flagellum hook"/>
    <property type="evidence" value="ECO:0007669"/>
    <property type="project" value="UniProtKB-UniRule"/>
</dbReference>
<accession>A0A3Q9F9H5</accession>
<evidence type="ECO:0000256" key="4">
    <source>
        <dbReference type="ARBA" id="ARBA00023143"/>
    </source>
</evidence>